<dbReference type="PANTHER" id="PTHR33361">
    <property type="entry name" value="GLR0591 PROTEIN"/>
    <property type="match status" value="1"/>
</dbReference>
<organism evidence="1 3">
    <name type="scientific">Didymodactylos carnosus</name>
    <dbReference type="NCBI Taxonomy" id="1234261"/>
    <lineage>
        <taxon>Eukaryota</taxon>
        <taxon>Metazoa</taxon>
        <taxon>Spiralia</taxon>
        <taxon>Gnathifera</taxon>
        <taxon>Rotifera</taxon>
        <taxon>Eurotatoria</taxon>
        <taxon>Bdelloidea</taxon>
        <taxon>Philodinida</taxon>
        <taxon>Philodinidae</taxon>
        <taxon>Didymodactylos</taxon>
    </lineage>
</organism>
<gene>
    <name evidence="1" type="ORF">OVA965_LOCUS41594</name>
    <name evidence="2" type="ORF">TMI583_LOCUS43281</name>
</gene>
<dbReference type="PANTHER" id="PTHR33361:SF2">
    <property type="entry name" value="DUF885 DOMAIN-CONTAINING PROTEIN"/>
    <property type="match status" value="1"/>
</dbReference>
<sequence>QITDHIINLLEQLDNDFKLKDGTLIKPATFFNQILLQKFIQALDFNPLDDQDLNDKNKQVYHEYFSQFTHEVNRLKQYLIKLSSDSKWDTHPSTGLSQYPLSIYQFAFEYHTGVKLPTTDLKETFEKIKLWGEKHLTHLMIELECCCGRILNLADDDKSLTLEEKLTRVQSDQSQVWSSKQEMIEAFQKCLAKYRHIFIKEKGFKEFNEPDILVFDNPLLAGGYYYQNKFYLNVCDWESGNAKYEVENLTLHETIPGHHLQIDISLNSSNSNYLCQLFPYVTNGFVEGWGLFAEQLGDSNEDKWIYYGYLQMNILRTFRIIADIMLHVEGSPPEDVIKLAKRYLTMASNAIVSEIYRYRVFPGQAMSYKIGLEVFKLIIKQKFGITDTEDFLKSELVEWYKELLWNTERPLQIFLQENEIILDF</sequence>
<dbReference type="InterPro" id="IPR010281">
    <property type="entry name" value="DUF885"/>
</dbReference>
<evidence type="ECO:0000313" key="3">
    <source>
        <dbReference type="Proteomes" id="UP000677228"/>
    </source>
</evidence>
<dbReference type="Proteomes" id="UP000677228">
    <property type="component" value="Unassembled WGS sequence"/>
</dbReference>
<evidence type="ECO:0000313" key="1">
    <source>
        <dbReference type="EMBL" id="CAF1591780.1"/>
    </source>
</evidence>
<dbReference type="EMBL" id="CAJNOK010048385">
    <property type="protein sequence ID" value="CAF1591780.1"/>
    <property type="molecule type" value="Genomic_DNA"/>
</dbReference>
<dbReference type="EMBL" id="CAJOBA010071840">
    <property type="protein sequence ID" value="CAF4396182.1"/>
    <property type="molecule type" value="Genomic_DNA"/>
</dbReference>
<name>A0A8S2FZ87_9BILA</name>
<dbReference type="AlphaFoldDB" id="A0A8S2FZ87"/>
<reference evidence="1" key="1">
    <citation type="submission" date="2021-02" db="EMBL/GenBank/DDBJ databases">
        <authorList>
            <person name="Nowell W R."/>
        </authorList>
    </citation>
    <scope>NUCLEOTIDE SEQUENCE</scope>
</reference>
<accession>A0A8S2FZ87</accession>
<dbReference type="Proteomes" id="UP000682733">
    <property type="component" value="Unassembled WGS sequence"/>
</dbReference>
<evidence type="ECO:0000313" key="2">
    <source>
        <dbReference type="EMBL" id="CAF4396182.1"/>
    </source>
</evidence>
<protein>
    <recommendedName>
        <fullName evidence="4">DUF885 domain-containing protein</fullName>
    </recommendedName>
</protein>
<evidence type="ECO:0008006" key="4">
    <source>
        <dbReference type="Google" id="ProtNLM"/>
    </source>
</evidence>
<comment type="caution">
    <text evidence="1">The sequence shown here is derived from an EMBL/GenBank/DDBJ whole genome shotgun (WGS) entry which is preliminary data.</text>
</comment>
<feature type="non-terminal residue" evidence="1">
    <location>
        <position position="1"/>
    </location>
</feature>
<proteinExistence type="predicted"/>
<dbReference type="Pfam" id="PF05960">
    <property type="entry name" value="DUF885"/>
    <property type="match status" value="1"/>
</dbReference>